<name>A0ABU9XP46_9SPHN</name>
<dbReference type="Proteomes" id="UP001404104">
    <property type="component" value="Unassembled WGS sequence"/>
</dbReference>
<dbReference type="SUPFAM" id="SSF51445">
    <property type="entry name" value="(Trans)glycosidases"/>
    <property type="match status" value="1"/>
</dbReference>
<evidence type="ECO:0000256" key="1">
    <source>
        <dbReference type="ARBA" id="ARBA00022801"/>
    </source>
</evidence>
<evidence type="ECO:0000259" key="4">
    <source>
        <dbReference type="Pfam" id="PF00150"/>
    </source>
</evidence>
<accession>A0ABU9XP46</accession>
<evidence type="ECO:0000313" key="5">
    <source>
        <dbReference type="EMBL" id="MEN2785583.1"/>
    </source>
</evidence>
<comment type="caution">
    <text evidence="5">The sequence shown here is derived from an EMBL/GenBank/DDBJ whole genome shotgun (WGS) entry which is preliminary data.</text>
</comment>
<feature type="domain" description="Glycoside hydrolase family 5" evidence="4">
    <location>
        <begin position="23"/>
        <end position="281"/>
    </location>
</feature>
<dbReference type="InterPro" id="IPR001547">
    <property type="entry name" value="Glyco_hydro_5"/>
</dbReference>
<keyword evidence="6" id="KW-1185">Reference proteome</keyword>
<gene>
    <name evidence="5" type="ORF">ABC969_04015</name>
</gene>
<dbReference type="GO" id="GO:0016787">
    <property type="term" value="F:hydrolase activity"/>
    <property type="evidence" value="ECO:0007669"/>
    <property type="project" value="UniProtKB-KW"/>
</dbReference>
<evidence type="ECO:0000256" key="2">
    <source>
        <dbReference type="ARBA" id="ARBA00023295"/>
    </source>
</evidence>
<dbReference type="PANTHER" id="PTHR34142:SF1">
    <property type="entry name" value="GLYCOSIDE HYDROLASE FAMILY 5 DOMAIN-CONTAINING PROTEIN"/>
    <property type="match status" value="1"/>
</dbReference>
<dbReference type="PANTHER" id="PTHR34142">
    <property type="entry name" value="ENDO-BETA-1,4-GLUCANASE A"/>
    <property type="match status" value="1"/>
</dbReference>
<dbReference type="InterPro" id="IPR018087">
    <property type="entry name" value="Glyco_hydro_5_CS"/>
</dbReference>
<comment type="similarity">
    <text evidence="3">Belongs to the glycosyl hydrolase 5 (cellulase A) family.</text>
</comment>
<sequence>MKEKVLAGINISGGEFGSVPGKIYTQYIYPSAAEIDYFYGLGFKVIRIPFRWERLQPTLYGALSAVDRKALLNATNYATSKGMVVVLDMHDYAQRHATVGATVNTKVGSATVTASALSNAWVQIAADYRDNPKVWLGLMNEPNGLPAADWWTSVQQVTTDLRAQRITNKLMVPGISWTGAHSWIKSGNAALAEKFIDPGNNFAFELHQYLDKDSSGTSATCTAGAANRVDAALAWAAAKKVKLFFGEIAAGGANAQCQIEYPAMLTKLNASGAVIGWTAWGAGKWWSPTYLFRLNQVTAGVPTPHMVLLQGNMPL</sequence>
<protein>
    <submittedName>
        <fullName evidence="5">Glycoside hydrolase family 5 protein</fullName>
    </submittedName>
</protein>
<dbReference type="PROSITE" id="PS00659">
    <property type="entry name" value="GLYCOSYL_HYDROL_F5"/>
    <property type="match status" value="1"/>
</dbReference>
<dbReference type="EMBL" id="JBDIMF010000001">
    <property type="protein sequence ID" value="MEN2785583.1"/>
    <property type="molecule type" value="Genomic_DNA"/>
</dbReference>
<evidence type="ECO:0000256" key="3">
    <source>
        <dbReference type="RuleBase" id="RU361153"/>
    </source>
</evidence>
<dbReference type="Pfam" id="PF00150">
    <property type="entry name" value="Cellulase"/>
    <property type="match status" value="1"/>
</dbReference>
<organism evidence="5 6">
    <name type="scientific">Sphingomonas qilianensis</name>
    <dbReference type="NCBI Taxonomy" id="1736690"/>
    <lineage>
        <taxon>Bacteria</taxon>
        <taxon>Pseudomonadati</taxon>
        <taxon>Pseudomonadota</taxon>
        <taxon>Alphaproteobacteria</taxon>
        <taxon>Sphingomonadales</taxon>
        <taxon>Sphingomonadaceae</taxon>
        <taxon>Sphingomonas</taxon>
    </lineage>
</organism>
<dbReference type="Gene3D" id="3.20.20.80">
    <property type="entry name" value="Glycosidases"/>
    <property type="match status" value="1"/>
</dbReference>
<keyword evidence="2 3" id="KW-0326">Glycosidase</keyword>
<proteinExistence type="inferred from homology"/>
<dbReference type="RefSeq" id="WP_345863117.1">
    <property type="nucleotide sequence ID" value="NZ_JBDIMF010000001.1"/>
</dbReference>
<evidence type="ECO:0000313" key="6">
    <source>
        <dbReference type="Proteomes" id="UP001404104"/>
    </source>
</evidence>
<dbReference type="InterPro" id="IPR017853">
    <property type="entry name" value="GH"/>
</dbReference>
<keyword evidence="1 3" id="KW-0378">Hydrolase</keyword>
<reference evidence="5 6" key="1">
    <citation type="submission" date="2024-05" db="EMBL/GenBank/DDBJ databases">
        <authorList>
            <person name="Liu Q."/>
            <person name="Xin Y.-H."/>
        </authorList>
    </citation>
    <scope>NUCLEOTIDE SEQUENCE [LARGE SCALE GENOMIC DNA]</scope>
    <source>
        <strain evidence="5 6">CGMCC 1.15349</strain>
    </source>
</reference>